<evidence type="ECO:0000313" key="2">
    <source>
        <dbReference type="EMBL" id="PYH79050.1"/>
    </source>
</evidence>
<dbReference type="EMBL" id="KZ821723">
    <property type="protein sequence ID" value="PYH79050.1"/>
    <property type="molecule type" value="Genomic_DNA"/>
</dbReference>
<feature type="region of interest" description="Disordered" evidence="1">
    <location>
        <begin position="1"/>
        <end position="60"/>
    </location>
</feature>
<keyword evidence="3" id="KW-1185">Reference proteome</keyword>
<dbReference type="AlphaFoldDB" id="A0A319C510"/>
<dbReference type="Proteomes" id="UP000248340">
    <property type="component" value="Unassembled WGS sequence"/>
</dbReference>
<feature type="compositionally biased region" description="Basic and acidic residues" evidence="1">
    <location>
        <begin position="18"/>
        <end position="29"/>
    </location>
</feature>
<dbReference type="RefSeq" id="XP_025489250.1">
    <property type="nucleotide sequence ID" value="XM_025637069.1"/>
</dbReference>
<protein>
    <submittedName>
        <fullName evidence="2">Uncharacterized protein</fullName>
    </submittedName>
</protein>
<proteinExistence type="predicted"/>
<name>A0A319C510_9EURO</name>
<gene>
    <name evidence="2" type="ORF">BO82DRAFT_367179</name>
</gene>
<dbReference type="VEuPathDB" id="FungiDB:BO82DRAFT_367179"/>
<sequence>MVGDKLAVEKNQSSIAGTEEKTEIPDSDHVPALPPAYWSTVSGTTGGLRPRAKNTTRADWTQKRSTSGSLIWVLTSSDEMGLPRLSYAQCDIDESFASLGQKNSFSSFVLSVVVVASSERSVVADARSYDLANSRLLKAVLIDENGRSYVSELDLGTCFRIDLEELK</sequence>
<accession>A0A319C510</accession>
<evidence type="ECO:0000313" key="3">
    <source>
        <dbReference type="Proteomes" id="UP000248340"/>
    </source>
</evidence>
<reference evidence="2 3" key="1">
    <citation type="submission" date="2016-12" db="EMBL/GenBank/DDBJ databases">
        <title>The genomes of Aspergillus section Nigri reveals drivers in fungal speciation.</title>
        <authorList>
            <consortium name="DOE Joint Genome Institute"/>
            <person name="Vesth T.C."/>
            <person name="Nybo J."/>
            <person name="Theobald S."/>
            <person name="Brandl J."/>
            <person name="Frisvad J.C."/>
            <person name="Nielsen K.F."/>
            <person name="Lyhne E.K."/>
            <person name="Kogle M.E."/>
            <person name="Kuo A."/>
            <person name="Riley R."/>
            <person name="Clum A."/>
            <person name="Nolan M."/>
            <person name="Lipzen A."/>
            <person name="Salamov A."/>
            <person name="Henrissat B."/>
            <person name="Wiebenga A."/>
            <person name="De Vries R.P."/>
            <person name="Grigoriev I.V."/>
            <person name="Mortensen U.H."/>
            <person name="Andersen M.R."/>
            <person name="Baker S.E."/>
        </authorList>
    </citation>
    <scope>NUCLEOTIDE SEQUENCE [LARGE SCALE GENOMIC DNA]</scope>
    <source>
        <strain evidence="2 3">CBS 121591</strain>
    </source>
</reference>
<evidence type="ECO:0000256" key="1">
    <source>
        <dbReference type="SAM" id="MobiDB-lite"/>
    </source>
</evidence>
<organism evidence="2 3">
    <name type="scientific">Aspergillus uvarum CBS 121591</name>
    <dbReference type="NCBI Taxonomy" id="1448315"/>
    <lineage>
        <taxon>Eukaryota</taxon>
        <taxon>Fungi</taxon>
        <taxon>Dikarya</taxon>
        <taxon>Ascomycota</taxon>
        <taxon>Pezizomycotina</taxon>
        <taxon>Eurotiomycetes</taxon>
        <taxon>Eurotiomycetidae</taxon>
        <taxon>Eurotiales</taxon>
        <taxon>Aspergillaceae</taxon>
        <taxon>Aspergillus</taxon>
        <taxon>Aspergillus subgen. Circumdati</taxon>
    </lineage>
</organism>
<dbReference type="GeneID" id="37139810"/>